<dbReference type="PANTHER" id="PTHR20858:SF17">
    <property type="entry name" value="HYDROXYMETHYLPYRIMIDINE_PHOSPHOMETHYLPYRIMIDINE KINASE THI20-RELATED"/>
    <property type="match status" value="1"/>
</dbReference>
<dbReference type="AlphaFoldDB" id="A0A6C1TZK2"/>
<evidence type="ECO:0000256" key="24">
    <source>
        <dbReference type="SAM" id="MobiDB-lite"/>
    </source>
</evidence>
<dbReference type="GO" id="GO:0009228">
    <property type="term" value="P:thiamine biosynthetic process"/>
    <property type="evidence" value="ECO:0007669"/>
    <property type="project" value="UniProtKB-KW"/>
</dbReference>
<dbReference type="InterPro" id="IPR004399">
    <property type="entry name" value="HMP/HMP-P_kinase_dom"/>
</dbReference>
<feature type="domain" description="Thiaminase-2/PQQC" evidence="25">
    <location>
        <begin position="392"/>
        <end position="578"/>
    </location>
</feature>
<evidence type="ECO:0000256" key="20">
    <source>
        <dbReference type="ARBA" id="ARBA00061283"/>
    </source>
</evidence>
<evidence type="ECO:0000313" key="27">
    <source>
        <dbReference type="EMBL" id="TVS30214.1"/>
    </source>
</evidence>
<comment type="cofactor">
    <cofactor evidence="3">
        <name>Mg(2+)</name>
        <dbReference type="ChEBI" id="CHEBI:18420"/>
    </cofactor>
</comment>
<comment type="pathway">
    <text evidence="6">Cofactor biosynthesis; thiamine diphosphate biosynthesis; 4-amino-2-methyl-5-diphosphomethylpyrimidine from 5-amino-1-(5-phospho-D-ribosyl)imidazole: step 3/3.</text>
</comment>
<dbReference type="Gene3D" id="3.40.1190.20">
    <property type="match status" value="1"/>
</dbReference>
<comment type="similarity">
    <text evidence="22">In the C-terminal section; belongs to the thiaminase-2 family.</text>
</comment>
<dbReference type="SUPFAM" id="SSF53613">
    <property type="entry name" value="Ribokinase-like"/>
    <property type="match status" value="1"/>
</dbReference>
<comment type="function">
    <text evidence="5">Catalyzes the phosphorylation of hydroxymethylpyrimidine phosphate (HMP-P) to HMP-PP, and of HMP to HMP-P.</text>
</comment>
<evidence type="ECO:0000256" key="18">
    <source>
        <dbReference type="ARBA" id="ARBA00047851"/>
    </source>
</evidence>
<comment type="pathway">
    <text evidence="7">Cofactor biosynthesis; thiamine diphosphate biosynthesis; thiamine phosphate from 4-amino-2-methyl-5-diphosphomethylpyrimidine and 4-methyl-5-(2-phosphoethyl)-thiazole: step 1/1.</text>
</comment>
<evidence type="ECO:0000256" key="17">
    <source>
        <dbReference type="ARBA" id="ARBA00047334"/>
    </source>
</evidence>
<evidence type="ECO:0000256" key="19">
    <source>
        <dbReference type="ARBA" id="ARBA00047883"/>
    </source>
</evidence>
<dbReference type="InterPro" id="IPR004305">
    <property type="entry name" value="Thiaminase-2/PQQC"/>
</dbReference>
<keyword evidence="16" id="KW-0511">Multifunctional enzyme</keyword>
<dbReference type="InterPro" id="IPR016084">
    <property type="entry name" value="Haem_Oase-like_multi-hlx"/>
</dbReference>
<dbReference type="Proteomes" id="UP000336646">
    <property type="component" value="Unassembled WGS sequence"/>
</dbReference>
<dbReference type="Pfam" id="PF03070">
    <property type="entry name" value="TENA_THI-4"/>
    <property type="match status" value="1"/>
</dbReference>
<comment type="catalytic activity">
    <reaction evidence="18">
        <text>2-(2-carboxy-4-methylthiazol-5-yl)ethyl phosphate + 4-amino-2-methyl-5-(diphosphooxymethyl)pyrimidine + 2 H(+) = thiamine phosphate + CO2 + diphosphate</text>
        <dbReference type="Rhea" id="RHEA:47848"/>
        <dbReference type="ChEBI" id="CHEBI:15378"/>
        <dbReference type="ChEBI" id="CHEBI:16526"/>
        <dbReference type="ChEBI" id="CHEBI:33019"/>
        <dbReference type="ChEBI" id="CHEBI:37575"/>
        <dbReference type="ChEBI" id="CHEBI:57841"/>
        <dbReference type="ChEBI" id="CHEBI:62890"/>
        <dbReference type="EC" id="2.5.1.3"/>
    </reaction>
</comment>
<dbReference type="OrthoDB" id="34166at2"/>
<keyword evidence="15" id="KW-0784">Thiamine biosynthesis</keyword>
<evidence type="ECO:0000256" key="5">
    <source>
        <dbReference type="ARBA" id="ARBA00003848"/>
    </source>
</evidence>
<evidence type="ECO:0000256" key="14">
    <source>
        <dbReference type="ARBA" id="ARBA00022840"/>
    </source>
</evidence>
<dbReference type="PANTHER" id="PTHR20858">
    <property type="entry name" value="PHOSPHOMETHYLPYRIMIDINE KINASE"/>
    <property type="match status" value="1"/>
</dbReference>
<evidence type="ECO:0000256" key="16">
    <source>
        <dbReference type="ARBA" id="ARBA00023268"/>
    </source>
</evidence>
<dbReference type="GO" id="GO:0005829">
    <property type="term" value="C:cytosol"/>
    <property type="evidence" value="ECO:0007669"/>
    <property type="project" value="TreeGrafter"/>
</dbReference>
<evidence type="ECO:0000256" key="13">
    <source>
        <dbReference type="ARBA" id="ARBA00022777"/>
    </source>
</evidence>
<comment type="similarity">
    <text evidence="20">In the N-terminal section; belongs to the thiamine-phosphate synthase family.</text>
</comment>
<dbReference type="NCBIfam" id="TIGR00097">
    <property type="entry name" value="HMP-P_kinase"/>
    <property type="match status" value="1"/>
</dbReference>
<dbReference type="EC" id="2.7.1.49" evidence="8"/>
<proteinExistence type="inferred from homology"/>
<comment type="caution">
    <text evidence="27">The sequence shown here is derived from an EMBL/GenBank/DDBJ whole genome shotgun (WGS) entry which is preliminary data.</text>
</comment>
<evidence type="ECO:0000256" key="10">
    <source>
        <dbReference type="ARBA" id="ARBA00012963"/>
    </source>
</evidence>
<dbReference type="Gene3D" id="1.20.910.10">
    <property type="entry name" value="Heme oxygenase-like"/>
    <property type="match status" value="1"/>
</dbReference>
<evidence type="ECO:0000256" key="1">
    <source>
        <dbReference type="ARBA" id="ARBA00000151"/>
    </source>
</evidence>
<dbReference type="GO" id="GO:0004789">
    <property type="term" value="F:thiamine-phosphate diphosphorylase activity"/>
    <property type="evidence" value="ECO:0007669"/>
    <property type="project" value="UniProtKB-EC"/>
</dbReference>
<feature type="compositionally biased region" description="Basic and acidic residues" evidence="24">
    <location>
        <begin position="346"/>
        <end position="355"/>
    </location>
</feature>
<dbReference type="UniPathway" id="UPA00060">
    <property type="reaction ID" value="UER00138"/>
</dbReference>
<evidence type="ECO:0000256" key="11">
    <source>
        <dbReference type="ARBA" id="ARBA00022679"/>
    </source>
</evidence>
<comment type="catalytic activity">
    <reaction evidence="2">
        <text>4-amino-2-methyl-5-(phosphooxymethyl)pyrimidine + ATP = 4-amino-2-methyl-5-(diphosphooxymethyl)pyrimidine + ADP</text>
        <dbReference type="Rhea" id="RHEA:19893"/>
        <dbReference type="ChEBI" id="CHEBI:30616"/>
        <dbReference type="ChEBI" id="CHEBI:57841"/>
        <dbReference type="ChEBI" id="CHEBI:58354"/>
        <dbReference type="ChEBI" id="CHEBI:456216"/>
        <dbReference type="EC" id="2.7.4.7"/>
    </reaction>
</comment>
<gene>
    <name evidence="27" type="ORF">EKI59_00015</name>
</gene>
<comment type="catalytic activity">
    <reaction evidence="1">
        <text>4-amino-5-hydroxymethyl-2-methylpyrimidine + ATP = 4-amino-2-methyl-5-(phosphooxymethyl)pyrimidine + ADP + H(+)</text>
        <dbReference type="Rhea" id="RHEA:23096"/>
        <dbReference type="ChEBI" id="CHEBI:15378"/>
        <dbReference type="ChEBI" id="CHEBI:16892"/>
        <dbReference type="ChEBI" id="CHEBI:30616"/>
        <dbReference type="ChEBI" id="CHEBI:58354"/>
        <dbReference type="ChEBI" id="CHEBI:456216"/>
        <dbReference type="EC" id="2.7.1.49"/>
    </reaction>
</comment>
<evidence type="ECO:0000256" key="22">
    <source>
        <dbReference type="ARBA" id="ARBA00061559"/>
    </source>
</evidence>
<dbReference type="InterPro" id="IPR013749">
    <property type="entry name" value="PM/HMP-P_kinase-1"/>
</dbReference>
<evidence type="ECO:0000259" key="25">
    <source>
        <dbReference type="Pfam" id="PF03070"/>
    </source>
</evidence>
<evidence type="ECO:0000256" key="8">
    <source>
        <dbReference type="ARBA" id="ARBA00012135"/>
    </source>
</evidence>
<dbReference type="CDD" id="cd19365">
    <property type="entry name" value="TenA_C-like"/>
    <property type="match status" value="1"/>
</dbReference>
<dbReference type="Pfam" id="PF08543">
    <property type="entry name" value="Phos_pyr_kin"/>
    <property type="match status" value="1"/>
</dbReference>
<evidence type="ECO:0000256" key="9">
    <source>
        <dbReference type="ARBA" id="ARBA00012830"/>
    </source>
</evidence>
<dbReference type="InterPro" id="IPR029056">
    <property type="entry name" value="Ribokinase-like"/>
</dbReference>
<evidence type="ECO:0000256" key="2">
    <source>
        <dbReference type="ARBA" id="ARBA00000565"/>
    </source>
</evidence>
<dbReference type="EC" id="2.7.4.7" evidence="10"/>
<dbReference type="FunFam" id="3.40.1190.20:FF:000003">
    <property type="entry name" value="Phosphomethylpyrimidine kinase ThiD"/>
    <property type="match status" value="1"/>
</dbReference>
<feature type="domain" description="Pyridoxamine kinase/Phosphomethylpyrimidine kinase" evidence="26">
    <location>
        <begin position="80"/>
        <end position="328"/>
    </location>
</feature>
<dbReference type="EMBL" id="RXIR01000001">
    <property type="protein sequence ID" value="TVS30214.1"/>
    <property type="molecule type" value="Genomic_DNA"/>
</dbReference>
<name>A0A6C1TZK2_9CORY</name>
<dbReference type="EC" id="2.5.1.3" evidence="9"/>
<evidence type="ECO:0000259" key="26">
    <source>
        <dbReference type="Pfam" id="PF08543"/>
    </source>
</evidence>
<keyword evidence="14" id="KW-0067">ATP-binding</keyword>
<comment type="function">
    <text evidence="4">Condenses 4-methyl-5-(beta-hydroxyethyl)thiazole monophosphate (THZ-P) and 2-methyl-4-amino-5-hydroxymethyl pyrimidine pyrophosphate (HMP-PP) to form thiamine monophosphate (TMP).</text>
</comment>
<comment type="catalytic activity">
    <reaction evidence="17">
        <text>4-methyl-5-(2-phosphooxyethyl)-thiazole + 4-amino-2-methyl-5-(diphosphooxymethyl)pyrimidine + H(+) = thiamine phosphate + diphosphate</text>
        <dbReference type="Rhea" id="RHEA:22328"/>
        <dbReference type="ChEBI" id="CHEBI:15378"/>
        <dbReference type="ChEBI" id="CHEBI:33019"/>
        <dbReference type="ChEBI" id="CHEBI:37575"/>
        <dbReference type="ChEBI" id="CHEBI:57841"/>
        <dbReference type="ChEBI" id="CHEBI:58296"/>
        <dbReference type="EC" id="2.5.1.3"/>
    </reaction>
</comment>
<comment type="similarity">
    <text evidence="21">In the central section; belongs to the ThiD family.</text>
</comment>
<evidence type="ECO:0000256" key="7">
    <source>
        <dbReference type="ARBA" id="ARBA00005165"/>
    </source>
</evidence>
<evidence type="ECO:0000256" key="12">
    <source>
        <dbReference type="ARBA" id="ARBA00022741"/>
    </source>
</evidence>
<dbReference type="GO" id="GO:0008972">
    <property type="term" value="F:phosphomethylpyrimidine kinase activity"/>
    <property type="evidence" value="ECO:0007669"/>
    <property type="project" value="UniProtKB-EC"/>
</dbReference>
<dbReference type="GO" id="GO:0008902">
    <property type="term" value="F:hydroxymethylpyrimidine kinase activity"/>
    <property type="evidence" value="ECO:0007669"/>
    <property type="project" value="UniProtKB-EC"/>
</dbReference>
<evidence type="ECO:0000256" key="23">
    <source>
        <dbReference type="ARBA" id="ARBA00067202"/>
    </source>
</evidence>
<sequence length="581" mass="61918">MVNAYLCLFAYRRTTRPWSKGLGAPTRKRAGNPDQLKTTCIFNHADLAESKTPDAASLFWCKPVCMSNQQPRVLSIAGTDPTGGAGIHADLKSIAAAGGYGMAVVTALVAQNTCGVREVHTPPQGFLRAQLDAVVDDVTIDAIKIGMLGDAPTTATVSTFLGAHPVPIVVVDPVMVATSGDRLLSTDAEEALRQLIRDHATVVTPNIPELAVLTGAAAATDFDAAVAQGASFAADTGVSVLVKGGHLTGAYASNALVTPAGEVHVIAVPRVDTPNTHGTGCSLSSALATRLTIDASGNAAAEWASHWLHEAISHADALHVGGGHGPVDHFHALRRRAASGSTRPWGETDRWHEGGVDTPLPAPRIAPAGEHTRRLWEMAARVVWPQILGSGFIRDLRDGTLARDEFDFYLAQDAHYLGDYSRALAGLSAKAPAADEQVWWAHTAQQAIVAEQELHRSWFSDHGIDVDTTPISPVTLGYVSFLKAQVALEDYPVGVAAVLPCFWLYAEVGLYLADSNSPTHAYRAWLDTYSGQEFVGEARGAIARAEEALAAATEAQRRQAADAFMHACYYERDFFDQAGRR</sequence>
<dbReference type="GO" id="GO:0009229">
    <property type="term" value="P:thiamine diphosphate biosynthetic process"/>
    <property type="evidence" value="ECO:0007669"/>
    <property type="project" value="UniProtKB-UniPathway"/>
</dbReference>
<evidence type="ECO:0000256" key="21">
    <source>
        <dbReference type="ARBA" id="ARBA00061288"/>
    </source>
</evidence>
<accession>A0A6C1TZK2</accession>
<evidence type="ECO:0000256" key="4">
    <source>
        <dbReference type="ARBA" id="ARBA00003814"/>
    </source>
</evidence>
<dbReference type="SUPFAM" id="SSF48613">
    <property type="entry name" value="Heme oxygenase-like"/>
    <property type="match status" value="1"/>
</dbReference>
<evidence type="ECO:0000313" key="28">
    <source>
        <dbReference type="Proteomes" id="UP000336646"/>
    </source>
</evidence>
<organism evidence="27 28">
    <name type="scientific">Corynebacterium sanguinis</name>
    <dbReference type="NCBI Taxonomy" id="2594913"/>
    <lineage>
        <taxon>Bacteria</taxon>
        <taxon>Bacillati</taxon>
        <taxon>Actinomycetota</taxon>
        <taxon>Actinomycetes</taxon>
        <taxon>Mycobacteriales</taxon>
        <taxon>Corynebacteriaceae</taxon>
        <taxon>Corynebacterium</taxon>
    </lineage>
</organism>
<dbReference type="GO" id="GO:0005524">
    <property type="term" value="F:ATP binding"/>
    <property type="evidence" value="ECO:0007669"/>
    <property type="project" value="UniProtKB-KW"/>
</dbReference>
<evidence type="ECO:0000256" key="6">
    <source>
        <dbReference type="ARBA" id="ARBA00004769"/>
    </source>
</evidence>
<protein>
    <recommendedName>
        <fullName evidence="23">Thiamine biosynthesis multifunctional protein ThiED</fullName>
        <ecNumber evidence="9">2.5.1.3</ecNumber>
        <ecNumber evidence="8">2.7.1.49</ecNumber>
        <ecNumber evidence="10">2.7.4.7</ecNumber>
    </recommendedName>
</protein>
<keyword evidence="11" id="KW-0808">Transferase</keyword>
<evidence type="ECO:0000256" key="3">
    <source>
        <dbReference type="ARBA" id="ARBA00001946"/>
    </source>
</evidence>
<keyword evidence="12" id="KW-0547">Nucleotide-binding</keyword>
<comment type="catalytic activity">
    <reaction evidence="19">
        <text>2-[(2R,5Z)-2-carboxy-4-methylthiazol-5(2H)-ylidene]ethyl phosphate + 4-amino-2-methyl-5-(diphosphooxymethyl)pyrimidine + 2 H(+) = thiamine phosphate + CO2 + diphosphate</text>
        <dbReference type="Rhea" id="RHEA:47844"/>
        <dbReference type="ChEBI" id="CHEBI:15378"/>
        <dbReference type="ChEBI" id="CHEBI:16526"/>
        <dbReference type="ChEBI" id="CHEBI:33019"/>
        <dbReference type="ChEBI" id="CHEBI:37575"/>
        <dbReference type="ChEBI" id="CHEBI:57841"/>
        <dbReference type="ChEBI" id="CHEBI:62899"/>
        <dbReference type="EC" id="2.5.1.3"/>
    </reaction>
</comment>
<evidence type="ECO:0000256" key="15">
    <source>
        <dbReference type="ARBA" id="ARBA00022977"/>
    </source>
</evidence>
<reference evidence="27 28" key="1">
    <citation type="submission" date="2018-12" db="EMBL/GenBank/DDBJ databases">
        <title>Corynebacterium sanguinis sp. nov., a clinically-associated and environmental corynebacterium.</title>
        <authorList>
            <person name="Gonzales-Siles L."/>
            <person name="Jaen-Luchoro D."/>
            <person name="Cardew S."/>
            <person name="Inganas E."/>
            <person name="Ohlen M."/>
            <person name="Jensie-Markopolous S."/>
            <person name="Pinyeiro-Iglesias B."/>
            <person name="Molin K."/>
            <person name="Skovbjerg S."/>
            <person name="Svensson-Stadler L."/>
            <person name="Funke G."/>
            <person name="Moore E.R.B."/>
        </authorList>
    </citation>
    <scope>NUCLEOTIDE SEQUENCE [LARGE SCALE GENOMIC DNA]</scope>
    <source>
        <strain evidence="27 28">58734</strain>
    </source>
</reference>
<feature type="region of interest" description="Disordered" evidence="24">
    <location>
        <begin position="339"/>
        <end position="364"/>
    </location>
</feature>
<keyword evidence="13 27" id="KW-0418">Kinase</keyword>
<dbReference type="CDD" id="cd01169">
    <property type="entry name" value="HMPP_kinase"/>
    <property type="match status" value="1"/>
</dbReference>
<dbReference type="NCBIfam" id="NF011301">
    <property type="entry name" value="PRK14713.1"/>
    <property type="match status" value="1"/>
</dbReference>